<organism evidence="4 5">
    <name type="scientific">Methylophilus aquaticus</name>
    <dbReference type="NCBI Taxonomy" id="1971610"/>
    <lineage>
        <taxon>Bacteria</taxon>
        <taxon>Pseudomonadati</taxon>
        <taxon>Pseudomonadota</taxon>
        <taxon>Betaproteobacteria</taxon>
        <taxon>Nitrosomonadales</taxon>
        <taxon>Methylophilaceae</taxon>
        <taxon>Methylophilus</taxon>
    </lineage>
</organism>
<dbReference type="Proteomes" id="UP001225906">
    <property type="component" value="Unassembled WGS sequence"/>
</dbReference>
<name>A0ABT9JR90_9PROT</name>
<reference evidence="5" key="1">
    <citation type="journal article" date="2019" name="Int. J. Syst. Evol. Microbiol.">
        <title>The Global Catalogue of Microorganisms (GCM) 10K type strain sequencing project: providing services to taxonomists for standard genome sequencing and annotation.</title>
        <authorList>
            <consortium name="The Broad Institute Genomics Platform"/>
            <consortium name="The Broad Institute Genome Sequencing Center for Infectious Disease"/>
            <person name="Wu L."/>
            <person name="Ma J."/>
        </authorList>
    </citation>
    <scope>NUCLEOTIDE SEQUENCE [LARGE SCALE GENOMIC DNA]</scope>
    <source>
        <strain evidence="5">VKM B-3159</strain>
    </source>
</reference>
<dbReference type="InterPro" id="IPR011990">
    <property type="entry name" value="TPR-like_helical_dom_sf"/>
</dbReference>
<evidence type="ECO:0000256" key="1">
    <source>
        <dbReference type="ARBA" id="ARBA00022670"/>
    </source>
</evidence>
<dbReference type="PANTHER" id="PTHR43343:SF3">
    <property type="entry name" value="PROTEASE DO-LIKE 8, CHLOROPLASTIC"/>
    <property type="match status" value="1"/>
</dbReference>
<dbReference type="Pfam" id="PF13365">
    <property type="entry name" value="Trypsin_2"/>
    <property type="match status" value="1"/>
</dbReference>
<keyword evidence="1 4" id="KW-0645">Protease</keyword>
<feature type="chain" id="PRO_5045762646" evidence="3">
    <location>
        <begin position="20"/>
        <end position="335"/>
    </location>
</feature>
<accession>A0ABT9JR90</accession>
<dbReference type="SUPFAM" id="SSF48452">
    <property type="entry name" value="TPR-like"/>
    <property type="match status" value="1"/>
</dbReference>
<proteinExistence type="predicted"/>
<dbReference type="InterPro" id="IPR051201">
    <property type="entry name" value="Chloro_Bact_Ser_Proteases"/>
</dbReference>
<keyword evidence="3" id="KW-0732">Signal</keyword>
<keyword evidence="5" id="KW-1185">Reference proteome</keyword>
<evidence type="ECO:0000313" key="5">
    <source>
        <dbReference type="Proteomes" id="UP001225906"/>
    </source>
</evidence>
<dbReference type="EMBL" id="JAVCAP010000007">
    <property type="protein sequence ID" value="MDP8567036.1"/>
    <property type="molecule type" value="Genomic_DNA"/>
</dbReference>
<dbReference type="PANTHER" id="PTHR43343">
    <property type="entry name" value="PEPTIDASE S12"/>
    <property type="match status" value="1"/>
</dbReference>
<dbReference type="InterPro" id="IPR009003">
    <property type="entry name" value="Peptidase_S1_PA"/>
</dbReference>
<evidence type="ECO:0000313" key="4">
    <source>
        <dbReference type="EMBL" id="MDP8567036.1"/>
    </source>
</evidence>
<sequence length="335" mass="36772">MSKLLTGLLMWCLSAPLMAETSPELMQALNSRVLRIQVGLINGQYGLGSGVVVAENQVVTNCHVVANASSISVISGGAAYHAVGVKPDWKHDVCMLQMEDLPLTPVAMKSSSELRYEQSVFTIGYPSFVPAPVSTQGVVKGLFTMDDSVIVRATSSFRQGASGGGLFDESGALVGLITLKSPGKDAYYYYMSIDWVQALISKPAGPIVVKSELPFWGKPAAQWPYFMKVVYPYLHKDWKGLKTVAQEWTSQEPGNTEAWFYLAAAEYETKDLNMAEQHLHRVVSMNDQHAQAFYYLGMIAESNGQHREAMANVDVLSHLDVDKAEELKVAMKILP</sequence>
<dbReference type="Gene3D" id="2.40.10.120">
    <property type="match status" value="1"/>
</dbReference>
<comment type="caution">
    <text evidence="4">The sequence shown here is derived from an EMBL/GenBank/DDBJ whole genome shotgun (WGS) entry which is preliminary data.</text>
</comment>
<dbReference type="GO" id="GO:0006508">
    <property type="term" value="P:proteolysis"/>
    <property type="evidence" value="ECO:0007669"/>
    <property type="project" value="UniProtKB-KW"/>
</dbReference>
<evidence type="ECO:0000256" key="3">
    <source>
        <dbReference type="SAM" id="SignalP"/>
    </source>
</evidence>
<keyword evidence="2" id="KW-0378">Hydrolase</keyword>
<dbReference type="Gene3D" id="1.25.40.10">
    <property type="entry name" value="Tetratricopeptide repeat domain"/>
    <property type="match status" value="1"/>
</dbReference>
<feature type="signal peptide" evidence="3">
    <location>
        <begin position="1"/>
        <end position="19"/>
    </location>
</feature>
<gene>
    <name evidence="4" type="ORF">Q9291_04160</name>
</gene>
<dbReference type="SUPFAM" id="SSF50494">
    <property type="entry name" value="Trypsin-like serine proteases"/>
    <property type="match status" value="1"/>
</dbReference>
<evidence type="ECO:0000256" key="2">
    <source>
        <dbReference type="ARBA" id="ARBA00022801"/>
    </source>
</evidence>
<dbReference type="RefSeq" id="WP_306388752.1">
    <property type="nucleotide sequence ID" value="NZ_JAVCAP010000007.1"/>
</dbReference>
<protein>
    <submittedName>
        <fullName evidence="4">Serine protease</fullName>
    </submittedName>
</protein>
<dbReference type="GO" id="GO:0008233">
    <property type="term" value="F:peptidase activity"/>
    <property type="evidence" value="ECO:0007669"/>
    <property type="project" value="UniProtKB-KW"/>
</dbReference>